<dbReference type="EMBL" id="CAEZVB010000074">
    <property type="protein sequence ID" value="CAB4627360.1"/>
    <property type="molecule type" value="Genomic_DNA"/>
</dbReference>
<protein>
    <submittedName>
        <fullName evidence="3">Unannotated protein</fullName>
    </submittedName>
</protein>
<feature type="transmembrane region" description="Helical" evidence="1">
    <location>
        <begin position="41"/>
        <end position="58"/>
    </location>
</feature>
<feature type="transmembrane region" description="Helical" evidence="1">
    <location>
        <begin position="13"/>
        <end position="32"/>
    </location>
</feature>
<proteinExistence type="predicted"/>
<feature type="transmembrane region" description="Helical" evidence="1">
    <location>
        <begin position="117"/>
        <end position="137"/>
    </location>
</feature>
<dbReference type="PIRSF" id="PIRSF026622">
    <property type="entry name" value="Proteas_026622"/>
    <property type="match status" value="1"/>
</dbReference>
<dbReference type="Pfam" id="PF02517">
    <property type="entry name" value="Rce1-like"/>
    <property type="match status" value="1"/>
</dbReference>
<feature type="transmembrane region" description="Helical" evidence="1">
    <location>
        <begin position="78"/>
        <end position="97"/>
    </location>
</feature>
<feature type="transmembrane region" description="Helical" evidence="1">
    <location>
        <begin position="149"/>
        <end position="171"/>
    </location>
</feature>
<keyword evidence="1" id="KW-1133">Transmembrane helix</keyword>
<dbReference type="AlphaFoldDB" id="A0A6J6IS04"/>
<feature type="transmembrane region" description="Helical" evidence="1">
    <location>
        <begin position="192"/>
        <end position="212"/>
    </location>
</feature>
<evidence type="ECO:0000256" key="1">
    <source>
        <dbReference type="SAM" id="Phobius"/>
    </source>
</evidence>
<gene>
    <name evidence="3" type="ORF">UFOPK1908_01266</name>
</gene>
<organism evidence="3">
    <name type="scientific">freshwater metagenome</name>
    <dbReference type="NCBI Taxonomy" id="449393"/>
    <lineage>
        <taxon>unclassified sequences</taxon>
        <taxon>metagenomes</taxon>
        <taxon>ecological metagenomes</taxon>
    </lineage>
</organism>
<evidence type="ECO:0000313" key="3">
    <source>
        <dbReference type="EMBL" id="CAB4627360.1"/>
    </source>
</evidence>
<name>A0A6J6IS04_9ZZZZ</name>
<feature type="transmembrane region" description="Helical" evidence="1">
    <location>
        <begin position="224"/>
        <end position="243"/>
    </location>
</feature>
<accession>A0A6J6IS04</accession>
<dbReference type="InterPro" id="IPR003675">
    <property type="entry name" value="Rce1/LyrA-like_dom"/>
</dbReference>
<dbReference type="InterPro" id="IPR015837">
    <property type="entry name" value="UCP026622_CAAX_protease"/>
</dbReference>
<dbReference type="GO" id="GO:0080120">
    <property type="term" value="P:CAAX-box protein maturation"/>
    <property type="evidence" value="ECO:0007669"/>
    <property type="project" value="UniProtKB-ARBA"/>
</dbReference>
<evidence type="ECO:0000259" key="2">
    <source>
        <dbReference type="Pfam" id="PF02517"/>
    </source>
</evidence>
<keyword evidence="1" id="KW-0812">Transmembrane</keyword>
<reference evidence="3" key="1">
    <citation type="submission" date="2020-05" db="EMBL/GenBank/DDBJ databases">
        <authorList>
            <person name="Chiriac C."/>
            <person name="Salcher M."/>
            <person name="Ghai R."/>
            <person name="Kavagutti S V."/>
        </authorList>
    </citation>
    <scope>NUCLEOTIDE SEQUENCE</scope>
</reference>
<feature type="domain" description="CAAX prenyl protease 2/Lysostaphin resistance protein A-like" evidence="2">
    <location>
        <begin position="125"/>
        <end position="231"/>
    </location>
</feature>
<keyword evidence="1" id="KW-0472">Membrane</keyword>
<dbReference type="GO" id="GO:0004175">
    <property type="term" value="F:endopeptidase activity"/>
    <property type="evidence" value="ECO:0007669"/>
    <property type="project" value="UniProtKB-ARBA"/>
</dbReference>
<sequence>MINWVVPEQVSGLALWPLAVLIVVLVALNIINNRVAPQTHYLLWAFAFAVVFLAIGLLDGCSWTDMGLGKGYFIPGLAWAAICIAAIALVYFVGSLIKHTRAAFHDERMADLSARGVLFQSLIEVPLGTVLLEEIAFRSVLFAMLARRFGLTWAIIISCLMFGLWHVLPSIGTHEQNPALGSMVGEGRRGNILAVVLSVITTGLSTLVFIALRLVSGSILAPMGFHWATNGLGYAFSWILIRIRDRGANSVPK</sequence>